<evidence type="ECO:0000256" key="9">
    <source>
        <dbReference type="RuleBase" id="RU003656"/>
    </source>
</evidence>
<keyword evidence="6 8" id="KW-0139">CF(1)</keyword>
<keyword evidence="8" id="KW-0375">Hydrogen ion transport</keyword>
<evidence type="ECO:0000259" key="10">
    <source>
        <dbReference type="Pfam" id="PF02823"/>
    </source>
</evidence>
<dbReference type="PANTHER" id="PTHR13822">
    <property type="entry name" value="ATP SYNTHASE DELTA/EPSILON CHAIN"/>
    <property type="match status" value="1"/>
</dbReference>
<dbReference type="GO" id="GO:0005886">
    <property type="term" value="C:plasma membrane"/>
    <property type="evidence" value="ECO:0007669"/>
    <property type="project" value="UniProtKB-SubCell"/>
</dbReference>
<feature type="domain" description="ATP synthase F1 complex delta/epsilon subunit N-terminal" evidence="10">
    <location>
        <begin position="4"/>
        <end position="82"/>
    </location>
</feature>
<keyword evidence="7 8" id="KW-0066">ATP synthesis</keyword>
<dbReference type="GO" id="GO:0005524">
    <property type="term" value="F:ATP binding"/>
    <property type="evidence" value="ECO:0007669"/>
    <property type="project" value="UniProtKB-UniRule"/>
</dbReference>
<keyword evidence="12" id="KW-1185">Reference proteome</keyword>
<dbReference type="HAMAP" id="MF_00530">
    <property type="entry name" value="ATP_synth_epsil_bac"/>
    <property type="match status" value="1"/>
</dbReference>
<keyword evidence="3 8" id="KW-0813">Transport</keyword>
<evidence type="ECO:0000256" key="5">
    <source>
        <dbReference type="ARBA" id="ARBA00023136"/>
    </source>
</evidence>
<dbReference type="InterPro" id="IPR001469">
    <property type="entry name" value="ATP_synth_F1_dsu/esu"/>
</dbReference>
<organism evidence="11 12">
    <name type="scientific">Mobilicoccus pelagius NBRC 104925</name>
    <dbReference type="NCBI Taxonomy" id="1089455"/>
    <lineage>
        <taxon>Bacteria</taxon>
        <taxon>Bacillati</taxon>
        <taxon>Actinomycetota</taxon>
        <taxon>Actinomycetes</taxon>
        <taxon>Micrococcales</taxon>
        <taxon>Dermatophilaceae</taxon>
        <taxon>Mobilicoccus</taxon>
    </lineage>
</organism>
<dbReference type="Gene3D" id="2.60.15.10">
    <property type="entry name" value="F0F1 ATP synthase delta/epsilon subunit, N-terminal"/>
    <property type="match status" value="1"/>
</dbReference>
<evidence type="ECO:0000256" key="6">
    <source>
        <dbReference type="ARBA" id="ARBA00023196"/>
    </source>
</evidence>
<dbReference type="GO" id="GO:0045259">
    <property type="term" value="C:proton-transporting ATP synthase complex"/>
    <property type="evidence" value="ECO:0007669"/>
    <property type="project" value="UniProtKB-KW"/>
</dbReference>
<evidence type="ECO:0000256" key="7">
    <source>
        <dbReference type="ARBA" id="ARBA00023310"/>
    </source>
</evidence>
<name>H5UMQ2_9MICO</name>
<keyword evidence="5 8" id="KW-0472">Membrane</keyword>
<evidence type="ECO:0000256" key="4">
    <source>
        <dbReference type="ARBA" id="ARBA00023065"/>
    </source>
</evidence>
<dbReference type="Proteomes" id="UP000004367">
    <property type="component" value="Unassembled WGS sequence"/>
</dbReference>
<evidence type="ECO:0000256" key="2">
    <source>
        <dbReference type="ARBA" id="ARBA00005712"/>
    </source>
</evidence>
<dbReference type="GO" id="GO:0046933">
    <property type="term" value="F:proton-transporting ATP synthase activity, rotational mechanism"/>
    <property type="evidence" value="ECO:0007669"/>
    <property type="project" value="UniProtKB-UniRule"/>
</dbReference>
<dbReference type="InterPro" id="IPR020546">
    <property type="entry name" value="ATP_synth_F1_dsu/esu_N"/>
</dbReference>
<evidence type="ECO:0000313" key="12">
    <source>
        <dbReference type="Proteomes" id="UP000004367"/>
    </source>
</evidence>
<evidence type="ECO:0000256" key="8">
    <source>
        <dbReference type="HAMAP-Rule" id="MF_00530"/>
    </source>
</evidence>
<protein>
    <recommendedName>
        <fullName evidence="8">ATP synthase epsilon chain</fullName>
    </recommendedName>
    <alternativeName>
        <fullName evidence="8">ATP synthase F1 sector epsilon subunit</fullName>
    </alternativeName>
    <alternativeName>
        <fullName evidence="8">F-ATPase epsilon subunit</fullName>
    </alternativeName>
</protein>
<keyword evidence="8" id="KW-1003">Cell membrane</keyword>
<evidence type="ECO:0000313" key="11">
    <source>
        <dbReference type="EMBL" id="GAB47010.1"/>
    </source>
</evidence>
<comment type="subcellular location">
    <subcellularLocation>
        <location evidence="1 8">Cell membrane</location>
        <topology evidence="1 8">Peripheral membrane protein</topology>
    </subcellularLocation>
</comment>
<comment type="function">
    <text evidence="8">Produces ATP from ADP in the presence of a proton gradient across the membrane.</text>
</comment>
<dbReference type="EMBL" id="BAFE01000003">
    <property type="protein sequence ID" value="GAB47010.1"/>
    <property type="molecule type" value="Genomic_DNA"/>
</dbReference>
<reference evidence="11 12" key="1">
    <citation type="submission" date="2012-02" db="EMBL/GenBank/DDBJ databases">
        <title>Whole genome shotgun sequence of Mobilicoccus pelagius NBRC 104925.</title>
        <authorList>
            <person name="Yoshida Y."/>
            <person name="Hosoyama A."/>
            <person name="Tsuchikane K."/>
            <person name="Katsumata H."/>
            <person name="Yamazaki S."/>
            <person name="Fujita N."/>
        </authorList>
    </citation>
    <scope>NUCLEOTIDE SEQUENCE [LARGE SCALE GENOMIC DNA]</scope>
    <source>
        <strain evidence="11 12">NBRC 104925</strain>
    </source>
</reference>
<keyword evidence="4 8" id="KW-0406">Ion transport</keyword>
<evidence type="ECO:0000256" key="1">
    <source>
        <dbReference type="ARBA" id="ARBA00004202"/>
    </source>
</evidence>
<accession>H5UMQ2</accession>
<comment type="subunit">
    <text evidence="8 9">F-type ATPases have 2 components, CF(1) - the catalytic core - and CF(0) - the membrane proton channel. CF(1) has five subunits: alpha(3), beta(3), gamma(1), delta(1), epsilon(1). CF(0) has three main subunits: a, b and c.</text>
</comment>
<dbReference type="eggNOG" id="COG0355">
    <property type="taxonomic scope" value="Bacteria"/>
</dbReference>
<sequence length="86" mass="8869">MGQLHVEFVAADGKVWEGDADRVIARTIEGDLGILPQHAPLMAALGEGEVRIEGGGAGSSSFTVDGGFLSVDSDVVTIVSETVSRN</sequence>
<dbReference type="Pfam" id="PF02823">
    <property type="entry name" value="ATP-synt_DE_N"/>
    <property type="match status" value="1"/>
</dbReference>
<dbReference type="STRING" id="1089455.MOPEL_003_00330"/>
<dbReference type="NCBIfam" id="NF009977">
    <property type="entry name" value="PRK13442.1"/>
    <property type="match status" value="1"/>
</dbReference>
<dbReference type="CDD" id="cd12152">
    <property type="entry name" value="F1-ATPase_delta"/>
    <property type="match status" value="1"/>
</dbReference>
<proteinExistence type="inferred from homology"/>
<dbReference type="OrthoDB" id="9791445at2"/>
<dbReference type="AlphaFoldDB" id="H5UMQ2"/>
<dbReference type="InterPro" id="IPR036771">
    <property type="entry name" value="ATPsynth_dsu/esu_N"/>
</dbReference>
<comment type="similarity">
    <text evidence="2 8 9">Belongs to the ATPase epsilon chain family.</text>
</comment>
<dbReference type="PANTHER" id="PTHR13822:SF10">
    <property type="entry name" value="ATP SYNTHASE EPSILON CHAIN, CHLOROPLASTIC"/>
    <property type="match status" value="1"/>
</dbReference>
<dbReference type="NCBIfam" id="TIGR01216">
    <property type="entry name" value="ATP_synt_epsi"/>
    <property type="match status" value="1"/>
</dbReference>
<dbReference type="SUPFAM" id="SSF51344">
    <property type="entry name" value="Epsilon subunit of F1F0-ATP synthase N-terminal domain"/>
    <property type="match status" value="1"/>
</dbReference>
<comment type="caution">
    <text evidence="11">The sequence shown here is derived from an EMBL/GenBank/DDBJ whole genome shotgun (WGS) entry which is preliminary data.</text>
</comment>
<gene>
    <name evidence="8 11" type="primary">atpC</name>
    <name evidence="11" type="ORF">MOPEL_003_00330</name>
</gene>
<dbReference type="RefSeq" id="WP_009480908.1">
    <property type="nucleotide sequence ID" value="NZ_BAFE01000003.1"/>
</dbReference>
<evidence type="ECO:0000256" key="3">
    <source>
        <dbReference type="ARBA" id="ARBA00022448"/>
    </source>
</evidence>